<dbReference type="KEGG" id="emc:129343010"/>
<dbReference type="PROSITE" id="PS50003">
    <property type="entry name" value="PH_DOMAIN"/>
    <property type="match status" value="1"/>
</dbReference>
<keyword evidence="2" id="KW-0472">Membrane</keyword>
<dbReference type="PANTHER" id="PTHR14309">
    <property type="entry name" value="EXPRESSED PROTEIN"/>
    <property type="match status" value="1"/>
</dbReference>
<feature type="compositionally biased region" description="Basic and acidic residues" evidence="3">
    <location>
        <begin position="288"/>
        <end position="299"/>
    </location>
</feature>
<organism evidence="5 6">
    <name type="scientific">Eublepharis macularius</name>
    <name type="common">Leopard gecko</name>
    <name type="synonym">Cyrtodactylus macularius</name>
    <dbReference type="NCBI Taxonomy" id="481883"/>
    <lineage>
        <taxon>Eukaryota</taxon>
        <taxon>Metazoa</taxon>
        <taxon>Chordata</taxon>
        <taxon>Craniata</taxon>
        <taxon>Vertebrata</taxon>
        <taxon>Euteleostomi</taxon>
        <taxon>Lepidosauria</taxon>
        <taxon>Squamata</taxon>
        <taxon>Bifurcata</taxon>
        <taxon>Gekkota</taxon>
        <taxon>Eublepharidae</taxon>
        <taxon>Eublepharinae</taxon>
        <taxon>Eublepharis</taxon>
    </lineage>
</organism>
<feature type="compositionally biased region" description="Pro residues" evidence="3">
    <location>
        <begin position="353"/>
        <end position="362"/>
    </location>
</feature>
<accession>A0AA97LGM1</accession>
<feature type="compositionally biased region" description="Low complexity" evidence="3">
    <location>
        <begin position="365"/>
        <end position="380"/>
    </location>
</feature>
<feature type="compositionally biased region" description="Basic and acidic residues" evidence="3">
    <location>
        <begin position="550"/>
        <end position="562"/>
    </location>
</feature>
<dbReference type="GO" id="GO:0016020">
    <property type="term" value="C:membrane"/>
    <property type="evidence" value="ECO:0007669"/>
    <property type="project" value="UniProtKB-SubCell"/>
</dbReference>
<feature type="compositionally biased region" description="Low complexity" evidence="3">
    <location>
        <begin position="185"/>
        <end position="194"/>
    </location>
</feature>
<gene>
    <name evidence="6" type="primary">LOC129343010</name>
</gene>
<evidence type="ECO:0000313" key="5">
    <source>
        <dbReference type="Proteomes" id="UP001190640"/>
    </source>
</evidence>
<dbReference type="Proteomes" id="UP001190640">
    <property type="component" value="Chromosome 15"/>
</dbReference>
<evidence type="ECO:0000256" key="1">
    <source>
        <dbReference type="ARBA" id="ARBA00004370"/>
    </source>
</evidence>
<evidence type="ECO:0000259" key="4">
    <source>
        <dbReference type="PROSITE" id="PS50003"/>
    </source>
</evidence>
<comment type="subcellular location">
    <subcellularLocation>
        <location evidence="1">Membrane</location>
    </subcellularLocation>
</comment>
<name>A0AA97LGM1_EUBMA</name>
<feature type="compositionally biased region" description="Basic residues" evidence="3">
    <location>
        <begin position="570"/>
        <end position="580"/>
    </location>
</feature>
<feature type="compositionally biased region" description="Basic residues" evidence="3">
    <location>
        <begin position="209"/>
        <end position="219"/>
    </location>
</feature>
<dbReference type="RefSeq" id="XP_054854945.1">
    <property type="nucleotide sequence ID" value="XM_054998970.1"/>
</dbReference>
<reference evidence="6" key="1">
    <citation type="submission" date="2025-08" db="UniProtKB">
        <authorList>
            <consortium name="RefSeq"/>
        </authorList>
    </citation>
    <scope>IDENTIFICATION</scope>
    <source>
        <tissue evidence="6">Blood</tissue>
    </source>
</reference>
<feature type="domain" description="PH" evidence="4">
    <location>
        <begin position="622"/>
        <end position="730"/>
    </location>
</feature>
<dbReference type="Gene3D" id="2.30.29.30">
    <property type="entry name" value="Pleckstrin-homology domain (PH domain)/Phosphotyrosine-binding domain (PTB)"/>
    <property type="match status" value="1"/>
</dbReference>
<dbReference type="GeneID" id="129343010"/>
<dbReference type="Pfam" id="PF00169">
    <property type="entry name" value="PH"/>
    <property type="match status" value="1"/>
</dbReference>
<evidence type="ECO:0000313" key="6">
    <source>
        <dbReference type="RefSeq" id="XP_054854945.1"/>
    </source>
</evidence>
<feature type="compositionally biased region" description="Low complexity" evidence="3">
    <location>
        <begin position="151"/>
        <end position="167"/>
    </location>
</feature>
<sequence length="869" mass="90535">MQVQGHPGQNIHCVASAMMLSSRDSSHVQRLHFSQRSKPAAIPRPPSPGSPGGARGPTRAPKLAGSRPASPHRGGPAAPALVGPGPGEPHEPRGGGALGPRLGSRNGTSAWAQAGKARLPSPAPAPVRPAAALRTGGTRQASEKPPPGQPGAPAAPRARSSLPSAGAWGRAGNGGKPSPPPPPGSCSCSRAGRSGRAEGRPPTAIRGRSATRPRGKRPRGPPFRQAHAGLRPRRKQGPGGGGRQAPGASRWPAEKEARRAGGSPRESFGGGGCMGREGARRRQRPRPTARDSRWAEPEGARPPMPGCPESPAEGGEGKGGAPGGARKAPRGGRGQRKRVPLGAGAHLRLPPSGWRPPPPTKARPPRLSACATAAAANGRPPARRPPPPMGGPVGSRCRVRSAEPGARPRDGAGLERWRRGGAGRGGAGRPKRSPDGATRGLKPSRLTLRGRLSDAPRRLDGRGAPKRPPGVRRSRQLGRGTRAAAAAAATPSRPASLGAAPRRRLSSRARSASWPRPREFRGSKEPRPFPAAGRRDPPARGGGAAAPRLRAPDRGRLLRPDGRSPAGRGGRGRCLRARRRPLLPRGAGIGRAGRSICRSPEGSLRLSRLPGGWKGPGGMSSSGIHRGHLRKYGGFLFKQWKEKFLSLSPDGSLLICPNAGAPAELGISLGTSCDAILDGSEICDLPRLPLGAQRDSCLGLSLNDGRSLLFLAPNTQECRQWLNILRKVKESFSRGSPSSCKVHINLPARKCCRKGGAGARGSCRESPGLKRPEAARTSLRQEPCLRHSSLARARVQAACLLVGGAAAGPTMGYMVTSAHAGPSTESHPPDFKELGYHPAACDTESQYEALDYEGMDQDFDVLEFGGFGF</sequence>
<feature type="compositionally biased region" description="Basic and acidic residues" evidence="3">
    <location>
        <begin position="406"/>
        <end position="418"/>
    </location>
</feature>
<dbReference type="InterPro" id="IPR011993">
    <property type="entry name" value="PH-like_dom_sf"/>
</dbReference>
<keyword evidence="5" id="KW-1185">Reference proteome</keyword>
<proteinExistence type="predicted"/>
<feature type="compositionally biased region" description="Basic residues" evidence="3">
    <location>
        <begin position="327"/>
        <end position="339"/>
    </location>
</feature>
<dbReference type="SMART" id="SM00233">
    <property type="entry name" value="PH"/>
    <property type="match status" value="1"/>
</dbReference>
<dbReference type="CDD" id="cd00821">
    <property type="entry name" value="PH"/>
    <property type="match status" value="1"/>
</dbReference>
<evidence type="ECO:0000256" key="2">
    <source>
        <dbReference type="ARBA" id="ARBA00023136"/>
    </source>
</evidence>
<dbReference type="PANTHER" id="PTHR14309:SF10">
    <property type="entry name" value="PH DOMAIN-CONTAINING PROTEIN"/>
    <property type="match status" value="1"/>
</dbReference>
<feature type="compositionally biased region" description="Low complexity" evidence="3">
    <location>
        <begin position="481"/>
        <end position="500"/>
    </location>
</feature>
<feature type="region of interest" description="Disordered" evidence="3">
    <location>
        <begin position="25"/>
        <end position="580"/>
    </location>
</feature>
<dbReference type="AlphaFoldDB" id="A0AA97LGM1"/>
<feature type="compositionally biased region" description="Low complexity" evidence="3">
    <location>
        <begin position="74"/>
        <end position="83"/>
    </location>
</feature>
<evidence type="ECO:0000256" key="3">
    <source>
        <dbReference type="SAM" id="MobiDB-lite"/>
    </source>
</evidence>
<dbReference type="SUPFAM" id="SSF50729">
    <property type="entry name" value="PH domain-like"/>
    <property type="match status" value="1"/>
</dbReference>
<protein>
    <submittedName>
        <fullName evidence="6">Collagen alpha-1(I) chain-like</fullName>
    </submittedName>
</protein>
<dbReference type="GO" id="GO:0045595">
    <property type="term" value="P:regulation of cell differentiation"/>
    <property type="evidence" value="ECO:0007669"/>
    <property type="project" value="TreeGrafter"/>
</dbReference>
<feature type="compositionally biased region" description="Basic and acidic residues" evidence="3">
    <location>
        <begin position="516"/>
        <end position="538"/>
    </location>
</feature>
<feature type="compositionally biased region" description="Basic and acidic residues" evidence="3">
    <location>
        <begin position="451"/>
        <end position="463"/>
    </location>
</feature>
<dbReference type="InterPro" id="IPR001849">
    <property type="entry name" value="PH_domain"/>
</dbReference>
<dbReference type="InterPro" id="IPR039680">
    <property type="entry name" value="PLEKHB1/2"/>
</dbReference>